<evidence type="ECO:0000256" key="3">
    <source>
        <dbReference type="ARBA" id="ARBA00022692"/>
    </source>
</evidence>
<organism evidence="8 9">
    <name type="scientific">Ectobacillus antri</name>
    <dbReference type="NCBI Taxonomy" id="2486280"/>
    <lineage>
        <taxon>Bacteria</taxon>
        <taxon>Bacillati</taxon>
        <taxon>Bacillota</taxon>
        <taxon>Bacilli</taxon>
        <taxon>Bacillales</taxon>
        <taxon>Bacillaceae</taxon>
        <taxon>Ectobacillus</taxon>
    </lineage>
</organism>
<keyword evidence="3 6" id="KW-0812">Transmembrane</keyword>
<accession>A0ABT6H112</accession>
<dbReference type="EMBL" id="JARULN010000001">
    <property type="protein sequence ID" value="MDG5752419.1"/>
    <property type="molecule type" value="Genomic_DNA"/>
</dbReference>
<evidence type="ECO:0000256" key="2">
    <source>
        <dbReference type="ARBA" id="ARBA00022475"/>
    </source>
</evidence>
<keyword evidence="9" id="KW-1185">Reference proteome</keyword>
<keyword evidence="5 6" id="KW-0472">Membrane</keyword>
<comment type="caution">
    <text evidence="8">The sequence shown here is derived from an EMBL/GenBank/DDBJ whole genome shotgun (WGS) entry which is preliminary data.</text>
</comment>
<protein>
    <submittedName>
        <fullName evidence="8">RDD family protein</fullName>
    </submittedName>
</protein>
<evidence type="ECO:0000256" key="4">
    <source>
        <dbReference type="ARBA" id="ARBA00022989"/>
    </source>
</evidence>
<dbReference type="PANTHER" id="PTHR36115:SF6">
    <property type="entry name" value="PROLINE-RICH ANTIGEN HOMOLOG"/>
    <property type="match status" value="1"/>
</dbReference>
<evidence type="ECO:0000313" key="9">
    <source>
        <dbReference type="Proteomes" id="UP001218246"/>
    </source>
</evidence>
<feature type="domain" description="RDD" evidence="7">
    <location>
        <begin position="10"/>
        <end position="143"/>
    </location>
</feature>
<evidence type="ECO:0000256" key="5">
    <source>
        <dbReference type="ARBA" id="ARBA00023136"/>
    </source>
</evidence>
<dbReference type="InterPro" id="IPR010432">
    <property type="entry name" value="RDD"/>
</dbReference>
<evidence type="ECO:0000259" key="7">
    <source>
        <dbReference type="Pfam" id="PF06271"/>
    </source>
</evidence>
<dbReference type="RefSeq" id="WP_124564859.1">
    <property type="nucleotide sequence ID" value="NZ_JARRRY010000001.1"/>
</dbReference>
<evidence type="ECO:0000256" key="1">
    <source>
        <dbReference type="ARBA" id="ARBA00004651"/>
    </source>
</evidence>
<evidence type="ECO:0000313" key="8">
    <source>
        <dbReference type="EMBL" id="MDG5752419.1"/>
    </source>
</evidence>
<gene>
    <name evidence="8" type="ORF">P6P90_00195</name>
</gene>
<feature type="transmembrane region" description="Helical" evidence="6">
    <location>
        <begin position="12"/>
        <end position="38"/>
    </location>
</feature>
<dbReference type="Pfam" id="PF06271">
    <property type="entry name" value="RDD"/>
    <property type="match status" value="1"/>
</dbReference>
<comment type="subcellular location">
    <subcellularLocation>
        <location evidence="1">Cell membrane</location>
        <topology evidence="1">Multi-pass membrane protein</topology>
    </subcellularLocation>
</comment>
<dbReference type="InterPro" id="IPR051791">
    <property type="entry name" value="Pra-immunoreactive"/>
</dbReference>
<dbReference type="PANTHER" id="PTHR36115">
    <property type="entry name" value="PROLINE-RICH ANTIGEN HOMOLOG-RELATED"/>
    <property type="match status" value="1"/>
</dbReference>
<sequence length="151" mass="16917">MKLKIHKSALTMTRIGAAAIDMFLISFVYGVIVAVATGNYSAVANRFYVSFGNYKYDLIFVLVLMIVYFVFLPLVWNGFTVGKKLTRTRIVMEDGAQAGLSTLLLRFIAIVLPNIILLGMPAIVNIYIMLFRKDNKGYHDIVTKTKIVSVL</sequence>
<feature type="transmembrane region" description="Helical" evidence="6">
    <location>
        <begin position="103"/>
        <end position="128"/>
    </location>
</feature>
<name>A0ABT6H112_9BACI</name>
<evidence type="ECO:0000256" key="6">
    <source>
        <dbReference type="SAM" id="Phobius"/>
    </source>
</evidence>
<feature type="transmembrane region" description="Helical" evidence="6">
    <location>
        <begin position="58"/>
        <end position="82"/>
    </location>
</feature>
<dbReference type="Proteomes" id="UP001218246">
    <property type="component" value="Unassembled WGS sequence"/>
</dbReference>
<keyword evidence="4 6" id="KW-1133">Transmembrane helix</keyword>
<reference evidence="8 9" key="1">
    <citation type="submission" date="2023-04" db="EMBL/GenBank/DDBJ databases">
        <title>Ectobacillus antri isolated from activated sludge.</title>
        <authorList>
            <person name="Yan P."/>
            <person name="Liu X."/>
        </authorList>
    </citation>
    <scope>NUCLEOTIDE SEQUENCE [LARGE SCALE GENOMIC DNA]</scope>
    <source>
        <strain evidence="8 9">C18H</strain>
    </source>
</reference>
<keyword evidence="2" id="KW-1003">Cell membrane</keyword>
<proteinExistence type="predicted"/>